<feature type="compositionally biased region" description="Polar residues" evidence="1">
    <location>
        <begin position="49"/>
        <end position="60"/>
    </location>
</feature>
<evidence type="ECO:0000313" key="2">
    <source>
        <dbReference type="EMBL" id="MCI59037.1"/>
    </source>
</evidence>
<evidence type="ECO:0000313" key="3">
    <source>
        <dbReference type="Proteomes" id="UP000265520"/>
    </source>
</evidence>
<feature type="non-terminal residue" evidence="2">
    <location>
        <position position="1"/>
    </location>
</feature>
<proteinExistence type="predicted"/>
<reference evidence="2 3" key="1">
    <citation type="journal article" date="2018" name="Front. Plant Sci.">
        <title>Red Clover (Trifolium pratense) and Zigzag Clover (T. medium) - A Picture of Genomic Similarities and Differences.</title>
        <authorList>
            <person name="Dluhosova J."/>
            <person name="Istvanek J."/>
            <person name="Nedelnik J."/>
            <person name="Repkova J."/>
        </authorList>
    </citation>
    <scope>NUCLEOTIDE SEQUENCE [LARGE SCALE GENOMIC DNA]</scope>
    <source>
        <strain evidence="3">cv. 10/8</strain>
        <tissue evidence="2">Leaf</tissue>
    </source>
</reference>
<dbReference type="Proteomes" id="UP000265520">
    <property type="component" value="Unassembled WGS sequence"/>
</dbReference>
<dbReference type="EMBL" id="LXQA010556029">
    <property type="protein sequence ID" value="MCI59037.1"/>
    <property type="molecule type" value="Genomic_DNA"/>
</dbReference>
<name>A0A392TF63_9FABA</name>
<organism evidence="2 3">
    <name type="scientific">Trifolium medium</name>
    <dbReference type="NCBI Taxonomy" id="97028"/>
    <lineage>
        <taxon>Eukaryota</taxon>
        <taxon>Viridiplantae</taxon>
        <taxon>Streptophyta</taxon>
        <taxon>Embryophyta</taxon>
        <taxon>Tracheophyta</taxon>
        <taxon>Spermatophyta</taxon>
        <taxon>Magnoliopsida</taxon>
        <taxon>eudicotyledons</taxon>
        <taxon>Gunneridae</taxon>
        <taxon>Pentapetalae</taxon>
        <taxon>rosids</taxon>
        <taxon>fabids</taxon>
        <taxon>Fabales</taxon>
        <taxon>Fabaceae</taxon>
        <taxon>Papilionoideae</taxon>
        <taxon>50 kb inversion clade</taxon>
        <taxon>NPAAA clade</taxon>
        <taxon>Hologalegina</taxon>
        <taxon>IRL clade</taxon>
        <taxon>Trifolieae</taxon>
        <taxon>Trifolium</taxon>
    </lineage>
</organism>
<feature type="compositionally biased region" description="Polar residues" evidence="1">
    <location>
        <begin position="21"/>
        <end position="36"/>
    </location>
</feature>
<feature type="region of interest" description="Disordered" evidence="1">
    <location>
        <begin position="1"/>
        <end position="90"/>
    </location>
</feature>
<feature type="non-terminal residue" evidence="2">
    <location>
        <position position="90"/>
    </location>
</feature>
<evidence type="ECO:0000256" key="1">
    <source>
        <dbReference type="SAM" id="MobiDB-lite"/>
    </source>
</evidence>
<accession>A0A392TF63</accession>
<feature type="compositionally biased region" description="Polar residues" evidence="1">
    <location>
        <begin position="77"/>
        <end position="90"/>
    </location>
</feature>
<dbReference type="AlphaFoldDB" id="A0A392TF63"/>
<feature type="compositionally biased region" description="Low complexity" evidence="1">
    <location>
        <begin position="1"/>
        <end position="12"/>
    </location>
</feature>
<protein>
    <submittedName>
        <fullName evidence="2">Uncharacterized protein</fullName>
    </submittedName>
</protein>
<sequence length="90" mass="9659">GNSSSSSSNAANQPHNGIARPQTSTATVNDQNAQTRTPEENDPNLIARPQTSTVNDQNARPHTRTPEENDPNLIARPQTSTATVNDQNAR</sequence>
<comment type="caution">
    <text evidence="2">The sequence shown here is derived from an EMBL/GenBank/DDBJ whole genome shotgun (WGS) entry which is preliminary data.</text>
</comment>
<keyword evidence="3" id="KW-1185">Reference proteome</keyword>